<reference evidence="1 2" key="1">
    <citation type="submission" date="2021-06" db="EMBL/GenBank/DDBJ databases">
        <title>Caerostris extrusa draft genome.</title>
        <authorList>
            <person name="Kono N."/>
            <person name="Arakawa K."/>
        </authorList>
    </citation>
    <scope>NUCLEOTIDE SEQUENCE [LARGE SCALE GENOMIC DNA]</scope>
</reference>
<proteinExistence type="predicted"/>
<dbReference type="Proteomes" id="UP001054945">
    <property type="component" value="Unassembled WGS sequence"/>
</dbReference>
<evidence type="ECO:0000313" key="2">
    <source>
        <dbReference type="Proteomes" id="UP001054945"/>
    </source>
</evidence>
<organism evidence="1 2">
    <name type="scientific">Caerostris extrusa</name>
    <name type="common">Bark spider</name>
    <name type="synonym">Caerostris bankana</name>
    <dbReference type="NCBI Taxonomy" id="172846"/>
    <lineage>
        <taxon>Eukaryota</taxon>
        <taxon>Metazoa</taxon>
        <taxon>Ecdysozoa</taxon>
        <taxon>Arthropoda</taxon>
        <taxon>Chelicerata</taxon>
        <taxon>Arachnida</taxon>
        <taxon>Araneae</taxon>
        <taxon>Araneomorphae</taxon>
        <taxon>Entelegynae</taxon>
        <taxon>Araneoidea</taxon>
        <taxon>Araneidae</taxon>
        <taxon>Caerostris</taxon>
    </lineage>
</organism>
<keyword evidence="2" id="KW-1185">Reference proteome</keyword>
<comment type="caution">
    <text evidence="1">The sequence shown here is derived from an EMBL/GenBank/DDBJ whole genome shotgun (WGS) entry which is preliminary data.</text>
</comment>
<accession>A0AAV4QVC3</accession>
<sequence>MLCERNREAWLACRLVEVEFRFQKPKQEKVRSLFCKIGIRKNRKVYCCKFCSRILLDVKRTPPLAANPTMVSQNGTAFHNECFSANQHRGITAEGSEEAGAIQQSSSSRIFYSVRA</sequence>
<name>A0AAV4QVC3_CAEEX</name>
<dbReference type="EMBL" id="BPLR01006937">
    <property type="protein sequence ID" value="GIY13425.1"/>
    <property type="molecule type" value="Genomic_DNA"/>
</dbReference>
<protein>
    <submittedName>
        <fullName evidence="1">Uncharacterized protein</fullName>
    </submittedName>
</protein>
<dbReference type="AlphaFoldDB" id="A0AAV4QVC3"/>
<evidence type="ECO:0000313" key="1">
    <source>
        <dbReference type="EMBL" id="GIY13425.1"/>
    </source>
</evidence>
<gene>
    <name evidence="1" type="ORF">CEXT_227631</name>
</gene>